<evidence type="ECO:0000256" key="5">
    <source>
        <dbReference type="ARBA" id="ARBA00022723"/>
    </source>
</evidence>
<dbReference type="AlphaFoldDB" id="E3L6I9"/>
<dbReference type="eggNOG" id="KOG4585">
    <property type="taxonomic scope" value="Eukaryota"/>
</dbReference>
<dbReference type="HOGENOM" id="CLU_018552_2_0_1"/>
<dbReference type="GO" id="GO:0005634">
    <property type="term" value="C:nucleus"/>
    <property type="evidence" value="ECO:0007669"/>
    <property type="project" value="UniProtKB-SubCell"/>
</dbReference>
<proteinExistence type="inferred from homology"/>
<dbReference type="GeneID" id="10537491"/>
<evidence type="ECO:0000256" key="1">
    <source>
        <dbReference type="ARBA" id="ARBA00001968"/>
    </source>
</evidence>
<organism evidence="9 10">
    <name type="scientific">Puccinia graminis f. sp. tritici (strain CRL 75-36-700-3 / race SCCL)</name>
    <name type="common">Black stem rust fungus</name>
    <dbReference type="NCBI Taxonomy" id="418459"/>
    <lineage>
        <taxon>Eukaryota</taxon>
        <taxon>Fungi</taxon>
        <taxon>Dikarya</taxon>
        <taxon>Basidiomycota</taxon>
        <taxon>Pucciniomycotina</taxon>
        <taxon>Pucciniomycetes</taxon>
        <taxon>Pucciniales</taxon>
        <taxon>Pucciniaceae</taxon>
        <taxon>Puccinia</taxon>
    </lineage>
</organism>
<dbReference type="InParanoid" id="E3L6I9"/>
<dbReference type="KEGG" id="pgr:PGTG_17894"/>
<keyword evidence="4" id="KW-0540">Nuclease</keyword>
<feature type="domain" description="DDE Tnp4" evidence="8">
    <location>
        <begin position="230"/>
        <end position="367"/>
    </location>
</feature>
<keyword evidence="6" id="KW-0378">Hydrolase</keyword>
<name>E3L6I9_PUCGT</name>
<dbReference type="OMA" id="NTRDGWQ"/>
<evidence type="ECO:0000256" key="2">
    <source>
        <dbReference type="ARBA" id="ARBA00004123"/>
    </source>
</evidence>
<evidence type="ECO:0000256" key="4">
    <source>
        <dbReference type="ARBA" id="ARBA00022722"/>
    </source>
</evidence>
<dbReference type="InterPro" id="IPR027806">
    <property type="entry name" value="HARBI1_dom"/>
</dbReference>
<comment type="cofactor">
    <cofactor evidence="1">
        <name>a divalent metal cation</name>
        <dbReference type="ChEBI" id="CHEBI:60240"/>
    </cofactor>
</comment>
<evidence type="ECO:0000313" key="10">
    <source>
        <dbReference type="Proteomes" id="UP000008783"/>
    </source>
</evidence>
<dbReference type="GO" id="GO:0004518">
    <property type="term" value="F:nuclease activity"/>
    <property type="evidence" value="ECO:0007669"/>
    <property type="project" value="UniProtKB-KW"/>
</dbReference>
<dbReference type="EMBL" id="DS178359">
    <property type="protein sequence ID" value="EFP92164.1"/>
    <property type="molecule type" value="Genomic_DNA"/>
</dbReference>
<sequence>MPRTSERQSLVRDLFFMYMVALGDELDQRILSLSRNRHHFIPGESSIYGRPVHQRDVFDYLMSDLDDLSDLLQVVLSHRYLQPRARPIPREEFDIARLFQIPDDEFKQTVRTSKEGFRLLLDEISSDPIFQSTGPRPQLPIAHQLALTLERLGSAGSSASVARFSRDLNVGRGTVIKVTRRVIRAITNLGKKYVQWPSADRRLEISDVMTNEGFEGCVGFVGGTTFPVYQRKRDSMKAQVICDCDKNIIAFITVWPDSCADSSILKRMELCKNPNKFFSKGQYLLASSTYQLSQTVIPAYKAPAAKVTENSRFNDCVTQARARNEETIGMLKNRFCSLKEIRLQHTNGNRDMTHYVQWVYTCVILHNMLAKTGDSWEDTMQTDPHVGTTAVSSGLLCDLELMGFGHTLAKKGQWN</sequence>
<keyword evidence="7" id="KW-0539">Nucleus</keyword>
<keyword evidence="10" id="KW-1185">Reference proteome</keyword>
<evidence type="ECO:0000259" key="8">
    <source>
        <dbReference type="Pfam" id="PF13359"/>
    </source>
</evidence>
<evidence type="ECO:0000256" key="3">
    <source>
        <dbReference type="ARBA" id="ARBA00006958"/>
    </source>
</evidence>
<accession>E3L6I9</accession>
<evidence type="ECO:0000313" key="9">
    <source>
        <dbReference type="EMBL" id="EFP92164.1"/>
    </source>
</evidence>
<reference key="1">
    <citation type="submission" date="2007-01" db="EMBL/GenBank/DDBJ databases">
        <title>The Genome Sequence of Puccinia graminis f. sp. tritici Strain CRL 75-36-700-3.</title>
        <authorList>
            <consortium name="The Broad Institute Genome Sequencing Platform"/>
            <person name="Birren B."/>
            <person name="Lander E."/>
            <person name="Galagan J."/>
            <person name="Nusbaum C."/>
            <person name="Devon K."/>
            <person name="Cuomo C."/>
            <person name="Jaffe D."/>
            <person name="Butler J."/>
            <person name="Alvarez P."/>
            <person name="Gnerre S."/>
            <person name="Grabherr M."/>
            <person name="Mauceli E."/>
            <person name="Brockman W."/>
            <person name="Young S."/>
            <person name="LaButti K."/>
            <person name="Sykes S."/>
            <person name="DeCaprio D."/>
            <person name="Crawford M."/>
            <person name="Koehrsen M."/>
            <person name="Engels R."/>
            <person name="Montgomery P."/>
            <person name="Pearson M."/>
            <person name="Howarth C."/>
            <person name="Larson L."/>
            <person name="White J."/>
            <person name="Zeng Q."/>
            <person name="Kodira C."/>
            <person name="Yandava C."/>
            <person name="Alvarado L."/>
            <person name="O'Leary S."/>
            <person name="Szabo L."/>
            <person name="Dean R."/>
            <person name="Schein J."/>
        </authorList>
    </citation>
    <scope>NUCLEOTIDE SEQUENCE</scope>
    <source>
        <strain>CRL 75-36-700-3</strain>
    </source>
</reference>
<dbReference type="InterPro" id="IPR045249">
    <property type="entry name" value="HARBI1-like"/>
</dbReference>
<dbReference type="RefSeq" id="XP_003336583.1">
    <property type="nucleotide sequence ID" value="XM_003336535.2"/>
</dbReference>
<evidence type="ECO:0000256" key="6">
    <source>
        <dbReference type="ARBA" id="ARBA00022801"/>
    </source>
</evidence>
<comment type="similarity">
    <text evidence="3">Belongs to the HARBI1 family.</text>
</comment>
<gene>
    <name evidence="9" type="ORF">PGTG_17894</name>
</gene>
<dbReference type="PANTHER" id="PTHR22930:SF85">
    <property type="entry name" value="GH03217P-RELATED"/>
    <property type="match status" value="1"/>
</dbReference>
<dbReference type="PANTHER" id="PTHR22930">
    <property type="match status" value="1"/>
</dbReference>
<comment type="subcellular location">
    <subcellularLocation>
        <location evidence="2">Nucleus</location>
    </subcellularLocation>
</comment>
<dbReference type="OrthoDB" id="2632552at2759"/>
<dbReference type="Pfam" id="PF13359">
    <property type="entry name" value="DDE_Tnp_4"/>
    <property type="match status" value="1"/>
</dbReference>
<dbReference type="Proteomes" id="UP000008783">
    <property type="component" value="Unassembled WGS sequence"/>
</dbReference>
<reference evidence="10" key="2">
    <citation type="journal article" date="2011" name="Proc. Natl. Acad. Sci. U.S.A.">
        <title>Obligate biotrophy features unraveled by the genomic analysis of rust fungi.</title>
        <authorList>
            <person name="Duplessis S."/>
            <person name="Cuomo C.A."/>
            <person name="Lin Y.-C."/>
            <person name="Aerts A."/>
            <person name="Tisserant E."/>
            <person name="Veneault-Fourrey C."/>
            <person name="Joly D.L."/>
            <person name="Hacquard S."/>
            <person name="Amselem J."/>
            <person name="Cantarel B.L."/>
            <person name="Chiu R."/>
            <person name="Coutinho P.M."/>
            <person name="Feau N."/>
            <person name="Field M."/>
            <person name="Frey P."/>
            <person name="Gelhaye E."/>
            <person name="Goldberg J."/>
            <person name="Grabherr M.G."/>
            <person name="Kodira C.D."/>
            <person name="Kohler A."/>
            <person name="Kuees U."/>
            <person name="Lindquist E.A."/>
            <person name="Lucas S.M."/>
            <person name="Mago R."/>
            <person name="Mauceli E."/>
            <person name="Morin E."/>
            <person name="Murat C."/>
            <person name="Pangilinan J.L."/>
            <person name="Park R."/>
            <person name="Pearson M."/>
            <person name="Quesneville H."/>
            <person name="Rouhier N."/>
            <person name="Sakthikumar S."/>
            <person name="Salamov A.A."/>
            <person name="Schmutz J."/>
            <person name="Selles B."/>
            <person name="Shapiro H."/>
            <person name="Tanguay P."/>
            <person name="Tuskan G.A."/>
            <person name="Henrissat B."/>
            <person name="Van de Peer Y."/>
            <person name="Rouze P."/>
            <person name="Ellis J.G."/>
            <person name="Dodds P.N."/>
            <person name="Schein J.E."/>
            <person name="Zhong S."/>
            <person name="Hamelin R.C."/>
            <person name="Grigoriev I.V."/>
            <person name="Szabo L.J."/>
            <person name="Martin F."/>
        </authorList>
    </citation>
    <scope>NUCLEOTIDE SEQUENCE [LARGE SCALE GENOMIC DNA]</scope>
    <source>
        <strain evidence="10">CRL 75-36-700-3 / race SCCL</strain>
    </source>
</reference>
<evidence type="ECO:0000256" key="7">
    <source>
        <dbReference type="ARBA" id="ARBA00023242"/>
    </source>
</evidence>
<keyword evidence="5" id="KW-0479">Metal-binding</keyword>
<dbReference type="VEuPathDB" id="FungiDB:PGTG_17894"/>
<dbReference type="GO" id="GO:0046872">
    <property type="term" value="F:metal ion binding"/>
    <property type="evidence" value="ECO:0007669"/>
    <property type="project" value="UniProtKB-KW"/>
</dbReference>
<dbReference type="GO" id="GO:0016787">
    <property type="term" value="F:hydrolase activity"/>
    <property type="evidence" value="ECO:0007669"/>
    <property type="project" value="UniProtKB-KW"/>
</dbReference>
<protein>
    <recommendedName>
        <fullName evidence="8">DDE Tnp4 domain-containing protein</fullName>
    </recommendedName>
</protein>